<keyword evidence="4" id="KW-1185">Reference proteome</keyword>
<dbReference type="Proteomes" id="UP001597468">
    <property type="component" value="Unassembled WGS sequence"/>
</dbReference>
<dbReference type="PROSITE" id="PS51257">
    <property type="entry name" value="PROKAR_LIPOPROTEIN"/>
    <property type="match status" value="1"/>
</dbReference>
<feature type="signal peptide" evidence="1">
    <location>
        <begin position="1"/>
        <end position="24"/>
    </location>
</feature>
<evidence type="ECO:0000256" key="1">
    <source>
        <dbReference type="SAM" id="SignalP"/>
    </source>
</evidence>
<keyword evidence="1" id="KW-0732">Signal</keyword>
<name>A0ABW5IZN2_9FLAO</name>
<reference evidence="4" key="1">
    <citation type="journal article" date="2019" name="Int. J. Syst. Evol. Microbiol.">
        <title>The Global Catalogue of Microorganisms (GCM) 10K type strain sequencing project: providing services to taxonomists for standard genome sequencing and annotation.</title>
        <authorList>
            <consortium name="The Broad Institute Genomics Platform"/>
            <consortium name="The Broad Institute Genome Sequencing Center for Infectious Disease"/>
            <person name="Wu L."/>
            <person name="Ma J."/>
        </authorList>
    </citation>
    <scope>NUCLEOTIDE SEQUENCE [LARGE SCALE GENOMIC DNA]</scope>
    <source>
        <strain evidence="4">KCTC 42585</strain>
    </source>
</reference>
<dbReference type="RefSeq" id="WP_380753743.1">
    <property type="nucleotide sequence ID" value="NZ_JBHULT010000010.1"/>
</dbReference>
<evidence type="ECO:0000313" key="4">
    <source>
        <dbReference type="Proteomes" id="UP001597468"/>
    </source>
</evidence>
<dbReference type="InterPro" id="IPR025491">
    <property type="entry name" value="DUF4382"/>
</dbReference>
<protein>
    <submittedName>
        <fullName evidence="3">DUF4382 domain-containing protein</fullName>
    </submittedName>
</protein>
<evidence type="ECO:0000313" key="3">
    <source>
        <dbReference type="EMBL" id="MFD2518850.1"/>
    </source>
</evidence>
<gene>
    <name evidence="3" type="ORF">ACFSTG_13160</name>
</gene>
<accession>A0ABW5IZN2</accession>
<proteinExistence type="predicted"/>
<comment type="caution">
    <text evidence="3">The sequence shown here is derived from an EMBL/GenBank/DDBJ whole genome shotgun (WGS) entry which is preliminary data.</text>
</comment>
<feature type="domain" description="DUF4382" evidence="2">
    <location>
        <begin position="41"/>
        <end position="177"/>
    </location>
</feature>
<sequence>MTLKSIFKPTLFLFFVSLMVSCSSDDDDQDLGPETGKYNTAVYITDAPVDNAEISGVFVTIAGVKVNGTSLEGFQKTTVEVSSLTNGSTELLGNLDLEADANSTVVLELDNDADESGNTPGSYVLTAEGEKKALTSASNEITLTDKAEVLESDDNELIIDFDLRKTIGMNGEGEYTFANDSQLANGIRVVNNLNTGTITGTVSNMNTSEAETVIVFAYEKGSYDNSESQEDANGVNFTNAVTSSVVNEANGDFSLHFVEEGDYELHFVSFEDVDADGQLEVEGEVNVTSAAGVDLGVVTVTADSTTSIEILLAGLVDL</sequence>
<dbReference type="Pfam" id="PF14321">
    <property type="entry name" value="DUF4382"/>
    <property type="match status" value="1"/>
</dbReference>
<organism evidence="3 4">
    <name type="scientific">Salinimicrobium flavum</name>
    <dbReference type="NCBI Taxonomy" id="1737065"/>
    <lineage>
        <taxon>Bacteria</taxon>
        <taxon>Pseudomonadati</taxon>
        <taxon>Bacteroidota</taxon>
        <taxon>Flavobacteriia</taxon>
        <taxon>Flavobacteriales</taxon>
        <taxon>Flavobacteriaceae</taxon>
        <taxon>Salinimicrobium</taxon>
    </lineage>
</organism>
<evidence type="ECO:0000259" key="2">
    <source>
        <dbReference type="Pfam" id="PF14321"/>
    </source>
</evidence>
<dbReference type="EMBL" id="JBHULT010000010">
    <property type="protein sequence ID" value="MFD2518850.1"/>
    <property type="molecule type" value="Genomic_DNA"/>
</dbReference>
<feature type="chain" id="PRO_5045183111" evidence="1">
    <location>
        <begin position="25"/>
        <end position="318"/>
    </location>
</feature>